<organism evidence="5 6">
    <name type="scientific">Steroidobacter agaridevorans</name>
    <dbReference type="NCBI Taxonomy" id="2695856"/>
    <lineage>
        <taxon>Bacteria</taxon>
        <taxon>Pseudomonadati</taxon>
        <taxon>Pseudomonadota</taxon>
        <taxon>Gammaproteobacteria</taxon>
        <taxon>Steroidobacterales</taxon>
        <taxon>Steroidobacteraceae</taxon>
        <taxon>Steroidobacter</taxon>
    </lineage>
</organism>
<protein>
    <recommendedName>
        <fullName evidence="4">Bacterial surface antigen (D15) domain-containing protein</fullName>
    </recommendedName>
</protein>
<accession>A0A829YHB2</accession>
<name>A0A829YHB2_9GAMM</name>
<dbReference type="Gene3D" id="2.40.160.50">
    <property type="entry name" value="membrane protein fhac: a member of the omp85/tpsb transporter family"/>
    <property type="match status" value="1"/>
</dbReference>
<reference evidence="6" key="1">
    <citation type="submission" date="2020-01" db="EMBL/GenBank/DDBJ databases">
        <title>'Steroidobacter agaridevorans' sp. nov., agar-degrading bacteria isolated from rhizosphere soils.</title>
        <authorList>
            <person name="Ikenaga M."/>
            <person name="Kataoka M."/>
            <person name="Murouchi A."/>
            <person name="Katsuragi S."/>
            <person name="Sakai M."/>
        </authorList>
    </citation>
    <scope>NUCLEOTIDE SEQUENCE [LARGE SCALE GENOMIC DNA]</scope>
    <source>
        <strain evidence="6">YU21-B</strain>
    </source>
</reference>
<dbReference type="AlphaFoldDB" id="A0A829YHB2"/>
<sequence length="301" mass="33256">MCGRIAVLIGSMVMMLPAHAFDFGAAFTDPLDHRLTENETRLGGFGAGLASVNLKYYGGEDHPRLSDGVEYNIDGWGAFAQVIWRLGRSDIWLGPQLIYMDATTELSGPQASATFGDLQGSVENSGAGAVLTYDGRDNIFTPTRGLDSSWRVRQHWGEFLDEFDYTEIDGKNRWYFHPAAQWVLAWRLDGSFILGDAPFYARPSIDQRGIAKSRYQGDAVVTTEFEARYALDARWSGVTFAGVGRAADSSGDLHDAPDRWSGGIGARYLIARLLELQVGVDVARGPEEWAFYIQMGNGWSF</sequence>
<proteinExistence type="predicted"/>
<dbReference type="EMBL" id="BLJN01000005">
    <property type="protein sequence ID" value="GFE82717.1"/>
    <property type="molecule type" value="Genomic_DNA"/>
</dbReference>
<comment type="caution">
    <text evidence="5">The sequence shown here is derived from an EMBL/GenBank/DDBJ whole genome shotgun (WGS) entry which is preliminary data.</text>
</comment>
<dbReference type="RefSeq" id="WP_161814378.1">
    <property type="nucleotide sequence ID" value="NZ_BLJN01000005.1"/>
</dbReference>
<keyword evidence="6" id="KW-1185">Reference proteome</keyword>
<evidence type="ECO:0000313" key="6">
    <source>
        <dbReference type="Proteomes" id="UP000445000"/>
    </source>
</evidence>
<feature type="chain" id="PRO_5032408393" description="Bacterial surface antigen (D15) domain-containing protein" evidence="3">
    <location>
        <begin position="21"/>
        <end position="301"/>
    </location>
</feature>
<evidence type="ECO:0000256" key="2">
    <source>
        <dbReference type="ARBA" id="ARBA00023136"/>
    </source>
</evidence>
<feature type="signal peptide" evidence="3">
    <location>
        <begin position="1"/>
        <end position="20"/>
    </location>
</feature>
<dbReference type="InterPro" id="IPR000184">
    <property type="entry name" value="Bac_surfAg_D15"/>
</dbReference>
<dbReference type="GO" id="GO:0019867">
    <property type="term" value="C:outer membrane"/>
    <property type="evidence" value="ECO:0007669"/>
    <property type="project" value="InterPro"/>
</dbReference>
<evidence type="ECO:0000313" key="5">
    <source>
        <dbReference type="EMBL" id="GFE82717.1"/>
    </source>
</evidence>
<dbReference type="Pfam" id="PF01103">
    <property type="entry name" value="Omp85"/>
    <property type="match status" value="1"/>
</dbReference>
<keyword evidence="3" id="KW-0732">Signal</keyword>
<keyword evidence="2" id="KW-0472">Membrane</keyword>
<evidence type="ECO:0000259" key="4">
    <source>
        <dbReference type="Pfam" id="PF01103"/>
    </source>
</evidence>
<evidence type="ECO:0000256" key="1">
    <source>
        <dbReference type="ARBA" id="ARBA00004370"/>
    </source>
</evidence>
<gene>
    <name evidence="5" type="ORF">GCM10011487_47170</name>
</gene>
<evidence type="ECO:0000256" key="3">
    <source>
        <dbReference type="SAM" id="SignalP"/>
    </source>
</evidence>
<feature type="domain" description="Bacterial surface antigen (D15)" evidence="4">
    <location>
        <begin position="116"/>
        <end position="296"/>
    </location>
</feature>
<comment type="subcellular location">
    <subcellularLocation>
        <location evidence="1">Membrane</location>
    </subcellularLocation>
</comment>
<dbReference type="Proteomes" id="UP000445000">
    <property type="component" value="Unassembled WGS sequence"/>
</dbReference>